<organism evidence="2 3">
    <name type="scientific">Salibacterium halotolerans</name>
    <dbReference type="NCBI Taxonomy" id="1884432"/>
    <lineage>
        <taxon>Bacteria</taxon>
        <taxon>Bacillati</taxon>
        <taxon>Bacillota</taxon>
        <taxon>Bacilli</taxon>
        <taxon>Bacillales</taxon>
        <taxon>Bacillaceae</taxon>
    </lineage>
</organism>
<proteinExistence type="predicted"/>
<keyword evidence="3" id="KW-1185">Reference proteome</keyword>
<protein>
    <submittedName>
        <fullName evidence="2">Micrococcal nuclease</fullName>
    </submittedName>
</protein>
<accession>A0A1I5XP84</accession>
<gene>
    <name evidence="2" type="ORF">SAMN05518683_13010</name>
</gene>
<dbReference type="Pfam" id="PF00565">
    <property type="entry name" value="SNase"/>
    <property type="match status" value="1"/>
</dbReference>
<dbReference type="STRING" id="1884432.SAMN05518683_13010"/>
<dbReference type="InterPro" id="IPR035437">
    <property type="entry name" value="SNase_OB-fold_sf"/>
</dbReference>
<dbReference type="EMBL" id="FOXD01000030">
    <property type="protein sequence ID" value="SFQ33795.1"/>
    <property type="molecule type" value="Genomic_DNA"/>
</dbReference>
<reference evidence="3" key="1">
    <citation type="submission" date="2016-10" db="EMBL/GenBank/DDBJ databases">
        <authorList>
            <person name="Varghese N."/>
            <person name="Submissions S."/>
        </authorList>
    </citation>
    <scope>NUCLEOTIDE SEQUENCE [LARGE SCALE GENOMIC DNA]</scope>
    <source>
        <strain evidence="3">S7</strain>
    </source>
</reference>
<feature type="domain" description="TNase-like" evidence="1">
    <location>
        <begin position="1"/>
        <end position="44"/>
    </location>
</feature>
<dbReference type="AlphaFoldDB" id="A0A1I5XP84"/>
<sequence>MNQTMIEEGLARVAYIIEPNTRYVDRLQEAQQEARQQNLGIWSEDGYVTDDGFQPEAVQETACSNPKIKGNHSASGDNIYHTPASPYCKQTEAEEMFCSTESAEEAGYRAVKQ</sequence>
<dbReference type="InterPro" id="IPR016071">
    <property type="entry name" value="Staphylococal_nuclease_OB-fold"/>
</dbReference>
<name>A0A1I5XP84_9BACI</name>
<evidence type="ECO:0000313" key="2">
    <source>
        <dbReference type="EMBL" id="SFQ33795.1"/>
    </source>
</evidence>
<dbReference type="Gene3D" id="2.40.50.90">
    <property type="match status" value="1"/>
</dbReference>
<evidence type="ECO:0000313" key="3">
    <source>
        <dbReference type="Proteomes" id="UP000198892"/>
    </source>
</evidence>
<dbReference type="Proteomes" id="UP000198892">
    <property type="component" value="Unassembled WGS sequence"/>
</dbReference>
<evidence type="ECO:0000259" key="1">
    <source>
        <dbReference type="Pfam" id="PF00565"/>
    </source>
</evidence>
<dbReference type="SUPFAM" id="SSF50199">
    <property type="entry name" value="Staphylococcal nuclease"/>
    <property type="match status" value="1"/>
</dbReference>